<dbReference type="SMART" id="SM00014">
    <property type="entry name" value="acidPPc"/>
    <property type="match status" value="1"/>
</dbReference>
<keyword evidence="1" id="KW-0812">Transmembrane</keyword>
<feature type="transmembrane region" description="Helical" evidence="1">
    <location>
        <begin position="79"/>
        <end position="101"/>
    </location>
</feature>
<dbReference type="AlphaFoldDB" id="A0A7G9SKS1"/>
<proteinExistence type="predicted"/>
<evidence type="ECO:0000256" key="1">
    <source>
        <dbReference type="SAM" id="Phobius"/>
    </source>
</evidence>
<evidence type="ECO:0000259" key="2">
    <source>
        <dbReference type="SMART" id="SM00014"/>
    </source>
</evidence>
<feature type="transmembrane region" description="Helical" evidence="1">
    <location>
        <begin position="49"/>
        <end position="72"/>
    </location>
</feature>
<dbReference type="Gene3D" id="1.20.144.10">
    <property type="entry name" value="Phosphatidic acid phosphatase type 2/haloperoxidase"/>
    <property type="match status" value="1"/>
</dbReference>
<dbReference type="InterPro" id="IPR036938">
    <property type="entry name" value="PAP2/HPO_sf"/>
</dbReference>
<dbReference type="KEGG" id="slut:H9L13_06230"/>
<feature type="domain" description="Phosphatidic acid phosphatase type 2/haloperoxidase" evidence="2">
    <location>
        <begin position="80"/>
        <end position="188"/>
    </location>
</feature>
<sequence length="189" mass="20393">MDRNKVVMLAALLALWLVMLLGGAGDVDRGLLLKAYSADHAVLEPVARFITFFGEWYTAVAFTLAGAGWMAWRGLRREAFILLIACATGRILVILEKDWFARLRPDEHMRLVEVSSHSFPSGHSSNAMMVYLGIALLGFTGRARRIAMGVALALIAAVGVSRPMLGVHWPSDVVGGWSFGPSGCCSSSG</sequence>
<feature type="transmembrane region" description="Helical" evidence="1">
    <location>
        <begin position="146"/>
        <end position="165"/>
    </location>
</feature>
<dbReference type="PANTHER" id="PTHR14969:SF13">
    <property type="entry name" value="AT30094P"/>
    <property type="match status" value="1"/>
</dbReference>
<name>A0A7G9SKS1_9SPHN</name>
<keyword evidence="1" id="KW-1133">Transmembrane helix</keyword>
<protein>
    <submittedName>
        <fullName evidence="3">Phosphatase PAP2 family protein</fullName>
    </submittedName>
</protein>
<organism evidence="3 4">
    <name type="scientific">Sphingomonas lutea</name>
    <dbReference type="NCBI Taxonomy" id="1045317"/>
    <lineage>
        <taxon>Bacteria</taxon>
        <taxon>Pseudomonadati</taxon>
        <taxon>Pseudomonadota</taxon>
        <taxon>Alphaproteobacteria</taxon>
        <taxon>Sphingomonadales</taxon>
        <taxon>Sphingomonadaceae</taxon>
        <taxon>Sphingomonas</taxon>
    </lineage>
</organism>
<dbReference type="EMBL" id="CP060718">
    <property type="protein sequence ID" value="QNN68446.1"/>
    <property type="molecule type" value="Genomic_DNA"/>
</dbReference>
<accession>A0A7G9SKS1</accession>
<dbReference type="Proteomes" id="UP000515971">
    <property type="component" value="Chromosome"/>
</dbReference>
<dbReference type="Pfam" id="PF01569">
    <property type="entry name" value="PAP2"/>
    <property type="match status" value="1"/>
</dbReference>
<dbReference type="CDD" id="cd03392">
    <property type="entry name" value="PAP2_like_2"/>
    <property type="match status" value="1"/>
</dbReference>
<dbReference type="RefSeq" id="WP_187539974.1">
    <property type="nucleotide sequence ID" value="NZ_CP060718.1"/>
</dbReference>
<dbReference type="SUPFAM" id="SSF48317">
    <property type="entry name" value="Acid phosphatase/Vanadium-dependent haloperoxidase"/>
    <property type="match status" value="1"/>
</dbReference>
<keyword evidence="1" id="KW-0472">Membrane</keyword>
<evidence type="ECO:0000313" key="4">
    <source>
        <dbReference type="Proteomes" id="UP000515971"/>
    </source>
</evidence>
<feature type="transmembrane region" description="Helical" evidence="1">
    <location>
        <begin position="121"/>
        <end position="139"/>
    </location>
</feature>
<gene>
    <name evidence="3" type="ORF">H9L13_06230</name>
</gene>
<dbReference type="PANTHER" id="PTHR14969">
    <property type="entry name" value="SPHINGOSINE-1-PHOSPHATE PHOSPHOHYDROLASE"/>
    <property type="match status" value="1"/>
</dbReference>
<evidence type="ECO:0000313" key="3">
    <source>
        <dbReference type="EMBL" id="QNN68446.1"/>
    </source>
</evidence>
<reference evidence="3 4" key="1">
    <citation type="submission" date="2020-08" db="EMBL/GenBank/DDBJ databases">
        <title>Genome sequence of Sphingomonas lutea KCTC 23642T.</title>
        <authorList>
            <person name="Hyun D.-W."/>
            <person name="Bae J.-W."/>
        </authorList>
    </citation>
    <scope>NUCLEOTIDE SEQUENCE [LARGE SCALE GENOMIC DNA]</scope>
    <source>
        <strain evidence="3 4">KCTC 23642</strain>
    </source>
</reference>
<keyword evidence="4" id="KW-1185">Reference proteome</keyword>
<dbReference type="InterPro" id="IPR000326">
    <property type="entry name" value="PAP2/HPO"/>
</dbReference>